<feature type="region of interest" description="Disordered" evidence="1">
    <location>
        <begin position="637"/>
        <end position="667"/>
    </location>
</feature>
<reference evidence="5" key="1">
    <citation type="journal article" date="2023" name="bioRxiv">
        <title>Scaffold-level genome assemblies of two parasitoid biocontrol wasps reveal the parthenogenesis mechanism and an associated novel virus.</title>
        <authorList>
            <person name="Inwood S."/>
            <person name="Skelly J."/>
            <person name="Guhlin J."/>
            <person name="Harrop T."/>
            <person name="Goldson S."/>
            <person name="Dearden P."/>
        </authorList>
    </citation>
    <scope>NUCLEOTIDE SEQUENCE</scope>
    <source>
        <strain evidence="5">Lincoln</strain>
        <tissue evidence="5">Whole body</tissue>
    </source>
</reference>
<dbReference type="Gene3D" id="3.30.70.960">
    <property type="entry name" value="SEA domain"/>
    <property type="match status" value="1"/>
</dbReference>
<feature type="compositionally biased region" description="Acidic residues" evidence="1">
    <location>
        <begin position="86"/>
        <end position="104"/>
    </location>
</feature>
<evidence type="ECO:0000259" key="4">
    <source>
        <dbReference type="PROSITE" id="PS50024"/>
    </source>
</evidence>
<dbReference type="InterPro" id="IPR036364">
    <property type="entry name" value="SEA_dom_sf"/>
</dbReference>
<keyword evidence="2" id="KW-0812">Transmembrane</keyword>
<feature type="compositionally biased region" description="Basic and acidic residues" evidence="1">
    <location>
        <begin position="644"/>
        <end position="653"/>
    </location>
</feature>
<feature type="compositionally biased region" description="Acidic residues" evidence="1">
    <location>
        <begin position="194"/>
        <end position="214"/>
    </location>
</feature>
<evidence type="ECO:0000313" key="5">
    <source>
        <dbReference type="EMBL" id="KAK0167859.1"/>
    </source>
</evidence>
<feature type="compositionally biased region" description="Basic and acidic residues" evidence="1">
    <location>
        <begin position="215"/>
        <end position="239"/>
    </location>
</feature>
<dbReference type="Pfam" id="PF01390">
    <property type="entry name" value="SEA"/>
    <property type="match status" value="1"/>
</dbReference>
<protein>
    <recommendedName>
        <fullName evidence="4">SEA domain-containing protein</fullName>
    </recommendedName>
</protein>
<feature type="region of interest" description="Disordered" evidence="1">
    <location>
        <begin position="418"/>
        <end position="480"/>
    </location>
</feature>
<accession>A0AA39KNE7</accession>
<dbReference type="SUPFAM" id="SSF82671">
    <property type="entry name" value="SEA domain"/>
    <property type="match status" value="1"/>
</dbReference>
<keyword evidence="2" id="KW-1133">Transmembrane helix</keyword>
<feature type="transmembrane region" description="Helical" evidence="2">
    <location>
        <begin position="921"/>
        <end position="945"/>
    </location>
</feature>
<feature type="domain" description="SEA" evidence="4">
    <location>
        <begin position="774"/>
        <end position="904"/>
    </location>
</feature>
<sequence>MWRPKMHSDVHVLQNILWIFFMCSTIIHTQQDEIKTTWNNRLYPTNSVYEVSSGSQTSSVQSPLLKDDEIIGEATDIDNSQKTDENPGESEDEYDDDYESEDIGESSKYTRDTMNHGNTHYETKDGDFTEEYDSELVYDDYDNETNSQEPSAEIIDYALSDESLSHESMRGMGNSSVVPERSMEESEHNKELEVAEEEEEEEEEVEEREKDEEKEERNEKKSDEEDGKNEGKSESKEKNIDEEILIGEAVVSVVTTKSVVNGTFAVPTQSPMTTEQMLLPPTDILNTTTQSSIELSSTSDVSNVDSTEDSIIVASVQTSRSISGAHYLPFNLNNEDRNTNTSNANDTINKTLPLESTESIIDKLDRVQSELSSGFLTGGFRTAGNALQLDVLSEQRPTSTRKTFTTTGKPPVISKFIPRRSNNRKSLISTTESASIESSEISQMMNDQAPTERSKNLLKIPWPNSQRARSSTSNSSNRQTKIVVTTTRKTPVVQDIRAFLPAGFKLKESETTEKSILSDILARSKVNLSSLLPSNYKISNIEKQKDESVKSTTEVSNNPLLEKLFAKSNVDISALLPPDFNKRQHIEGTKINTVTSTTFTSTATTTIATTTPSTPIQKTLQELFSKSSVDIAALLPPGYQGMKDSTETQKSEGDSMTGTTSKTPGGIKLVFPSRPGGRKAIPKAAIQQNRAADMFVTPKIQKGWPTRTTTEFTGWPTPSTTPISIEKLLEAARTATVSSLDSSIVPITTAATTTSTSTTTSTTMRPTTPGLCEDECEVAGTIRIVGNTTWVPELLDRNTREWQQLANEIEKEMNLVFLKSAILRKWYKNVRIDAFSQGSILVDYFIELQELTQKVNTQELKVLFHDSLRAYNAHRWNETKVKGPMRLGEFVIDPKSTDFVVIPKINLPQSIEKDDRLIPQWAIAVIVIGVGGLLFIIVFGVSVLVNRQNASKLKPPISGMYGEEAVKNIIHSNHVSASHRSSQDYPKSEISTIWNETDAWREKSFESNSNKILVDGMLPDERKYNVYDSWRSEWNGYYNQPSHTSSKFAGYESTAGFSRHPPDYDTNF</sequence>
<feature type="compositionally biased region" description="Basic and acidic residues" evidence="1">
    <location>
        <begin position="108"/>
        <end position="127"/>
    </location>
</feature>
<feature type="region of interest" description="Disordered" evidence="1">
    <location>
        <begin position="72"/>
        <end position="130"/>
    </location>
</feature>
<evidence type="ECO:0000313" key="6">
    <source>
        <dbReference type="Proteomes" id="UP001168972"/>
    </source>
</evidence>
<reference evidence="5" key="2">
    <citation type="submission" date="2023-03" db="EMBL/GenBank/DDBJ databases">
        <authorList>
            <person name="Inwood S.N."/>
            <person name="Skelly J.G."/>
            <person name="Guhlin J."/>
            <person name="Harrop T.W.R."/>
            <person name="Goldson S.G."/>
            <person name="Dearden P.K."/>
        </authorList>
    </citation>
    <scope>NUCLEOTIDE SEQUENCE</scope>
    <source>
        <strain evidence="5">Lincoln</strain>
        <tissue evidence="5">Whole body</tissue>
    </source>
</reference>
<feature type="chain" id="PRO_5041356801" description="SEA domain-containing protein" evidence="3">
    <location>
        <begin position="32"/>
        <end position="1068"/>
    </location>
</feature>
<keyword evidence="2" id="KW-0472">Membrane</keyword>
<dbReference type="PROSITE" id="PS50024">
    <property type="entry name" value="SEA"/>
    <property type="match status" value="1"/>
</dbReference>
<evidence type="ECO:0000256" key="3">
    <source>
        <dbReference type="SAM" id="SignalP"/>
    </source>
</evidence>
<dbReference type="InterPro" id="IPR000082">
    <property type="entry name" value="SEA_dom"/>
</dbReference>
<feature type="region of interest" description="Disordered" evidence="1">
    <location>
        <begin position="166"/>
        <end position="239"/>
    </location>
</feature>
<evidence type="ECO:0000256" key="2">
    <source>
        <dbReference type="SAM" id="Phobius"/>
    </source>
</evidence>
<comment type="caution">
    <text evidence="5">The sequence shown here is derived from an EMBL/GenBank/DDBJ whole genome shotgun (WGS) entry which is preliminary data.</text>
</comment>
<feature type="compositionally biased region" description="Basic and acidic residues" evidence="1">
    <location>
        <begin position="181"/>
        <end position="193"/>
    </location>
</feature>
<feature type="compositionally biased region" description="Low complexity" evidence="1">
    <location>
        <begin position="426"/>
        <end position="442"/>
    </location>
</feature>
<organism evidence="5 6">
    <name type="scientific">Microctonus hyperodae</name>
    <name type="common">Parasitoid wasp</name>
    <dbReference type="NCBI Taxonomy" id="165561"/>
    <lineage>
        <taxon>Eukaryota</taxon>
        <taxon>Metazoa</taxon>
        <taxon>Ecdysozoa</taxon>
        <taxon>Arthropoda</taxon>
        <taxon>Hexapoda</taxon>
        <taxon>Insecta</taxon>
        <taxon>Pterygota</taxon>
        <taxon>Neoptera</taxon>
        <taxon>Endopterygota</taxon>
        <taxon>Hymenoptera</taxon>
        <taxon>Apocrita</taxon>
        <taxon>Ichneumonoidea</taxon>
        <taxon>Braconidae</taxon>
        <taxon>Euphorinae</taxon>
        <taxon>Microctonus</taxon>
    </lineage>
</organism>
<keyword evidence="6" id="KW-1185">Reference proteome</keyword>
<evidence type="ECO:0000256" key="1">
    <source>
        <dbReference type="SAM" id="MobiDB-lite"/>
    </source>
</evidence>
<keyword evidence="3" id="KW-0732">Signal</keyword>
<dbReference type="AlphaFoldDB" id="A0AA39KNE7"/>
<gene>
    <name evidence="5" type="ORF">PV327_001714</name>
</gene>
<name>A0AA39KNE7_MICHY</name>
<dbReference type="Proteomes" id="UP001168972">
    <property type="component" value="Unassembled WGS sequence"/>
</dbReference>
<feature type="signal peptide" evidence="3">
    <location>
        <begin position="1"/>
        <end position="31"/>
    </location>
</feature>
<feature type="compositionally biased region" description="Polar residues" evidence="1">
    <location>
        <begin position="654"/>
        <end position="663"/>
    </location>
</feature>
<proteinExistence type="predicted"/>
<dbReference type="EMBL" id="JAQQBR010001831">
    <property type="protein sequence ID" value="KAK0167859.1"/>
    <property type="molecule type" value="Genomic_DNA"/>
</dbReference>
<feature type="compositionally biased region" description="Low complexity" evidence="1">
    <location>
        <begin position="464"/>
        <end position="480"/>
    </location>
</feature>